<gene>
    <name evidence="1" type="ORF">BA062_04065</name>
</gene>
<evidence type="ECO:0008006" key="3">
    <source>
        <dbReference type="Google" id="ProtNLM"/>
    </source>
</evidence>
<evidence type="ECO:0000313" key="2">
    <source>
        <dbReference type="Proteomes" id="UP000247892"/>
    </source>
</evidence>
<dbReference type="AlphaFoldDB" id="A0A318M4S0"/>
<dbReference type="Proteomes" id="UP000247892">
    <property type="component" value="Unassembled WGS sequence"/>
</dbReference>
<name>A0A318M4S0_9PSEU</name>
<organism evidence="1 2">
    <name type="scientific">Prauserella flavalba</name>
    <dbReference type="NCBI Taxonomy" id="1477506"/>
    <lineage>
        <taxon>Bacteria</taxon>
        <taxon>Bacillati</taxon>
        <taxon>Actinomycetota</taxon>
        <taxon>Actinomycetes</taxon>
        <taxon>Pseudonocardiales</taxon>
        <taxon>Pseudonocardiaceae</taxon>
        <taxon>Prauserella</taxon>
    </lineage>
</organism>
<protein>
    <recommendedName>
        <fullName evidence="3">Secreted protein</fullName>
    </recommendedName>
</protein>
<evidence type="ECO:0000313" key="1">
    <source>
        <dbReference type="EMBL" id="PXY37796.1"/>
    </source>
</evidence>
<keyword evidence="2" id="KW-1185">Reference proteome</keyword>
<comment type="caution">
    <text evidence="1">The sequence shown here is derived from an EMBL/GenBank/DDBJ whole genome shotgun (WGS) entry which is preliminary data.</text>
</comment>
<reference evidence="1 2" key="1">
    <citation type="submission" date="2016-07" db="EMBL/GenBank/DDBJ databases">
        <title>Draft genome sequence of Prauserella sp. YIM 121212, isolated from alkaline soil.</title>
        <authorList>
            <person name="Ruckert C."/>
            <person name="Albersmeier A."/>
            <person name="Jiang C.-L."/>
            <person name="Jiang Y."/>
            <person name="Kalinowski J."/>
            <person name="Schneider O."/>
            <person name="Winkler A."/>
            <person name="Zotchev S.B."/>
        </authorList>
    </citation>
    <scope>NUCLEOTIDE SEQUENCE [LARGE SCALE GENOMIC DNA]</scope>
    <source>
        <strain evidence="1 2">YIM 121212</strain>
    </source>
</reference>
<accession>A0A318M4S0</accession>
<sequence>MSAIIGLALTLPGASADADETVSWTLDPAPGPVARATTDPLGLGVTDHPVEHLDVGVNAVTATAPGPGAAVDVRGLRADGTWSEWIEIGESTPAVLPERTTSVQARVVTTASGAPKPVTLTAWHDAAAEPGDTAHGTTFRIFATREGLVGGTTANGHVITERDHFVALPSRRGLATRDGGDYTVKVCTIGNTRCEWAPVWDVGPWNTKDDHWNPDRESWRDLPHGVPQAQAAYQSGYNGGRDQFGRKVKNPAGIDLADGTFWDGLRLTDNAWVNVTYQWTGYGPRGTVEAPWALNVRTGPSLSAPQVGFAAPAAQVRIECVAVGQWQAGSQGHSDRWYRLAPGMYVSAAHIREALPAPMC</sequence>
<proteinExistence type="predicted"/>
<dbReference type="EMBL" id="MASU01000002">
    <property type="protein sequence ID" value="PXY37796.1"/>
    <property type="molecule type" value="Genomic_DNA"/>
</dbReference>